<keyword evidence="2" id="KW-0732">Signal</keyword>
<reference evidence="3" key="1">
    <citation type="journal article" date="2019" name="Science">
        <title>Mutation of a bHLH transcription factor allowed almond domestication.</title>
        <authorList>
            <person name="Sanchez-Perez R."/>
            <person name="Pavan S."/>
            <person name="Mazzeo R."/>
            <person name="Moldovan C."/>
            <person name="Aiese Cigliano R."/>
            <person name="Del Cueto J."/>
            <person name="Ricciardi F."/>
            <person name="Lotti C."/>
            <person name="Ricciardi L."/>
            <person name="Dicenta F."/>
            <person name="Lopez-Marques R.L."/>
            <person name="Lindberg Moller B."/>
        </authorList>
    </citation>
    <scope>NUCLEOTIDE SEQUENCE</scope>
</reference>
<sequence>LLIPLSLLSPVTFSLFLSLSRANWAVRPFAFSATARSPQAEPISAVGTIGSVSVSPSGPDQSQPRGRPELAEKPCFPAEVPSKPPEFSAQNSPSFLHQIDRVRHQEPDRITKETFDGSKGDSVEISAEV</sequence>
<dbReference type="AlphaFoldDB" id="A0A4Y1RCV7"/>
<feature type="non-terminal residue" evidence="3">
    <location>
        <position position="1"/>
    </location>
</feature>
<protein>
    <submittedName>
        <fullName evidence="3">Uncharacterized protein</fullName>
    </submittedName>
</protein>
<dbReference type="EMBL" id="AP019300">
    <property type="protein sequence ID" value="BBH01982.1"/>
    <property type="molecule type" value="Genomic_DNA"/>
</dbReference>
<evidence type="ECO:0000256" key="2">
    <source>
        <dbReference type="SAM" id="SignalP"/>
    </source>
</evidence>
<feature type="compositionally biased region" description="Polar residues" evidence="1">
    <location>
        <begin position="50"/>
        <end position="64"/>
    </location>
</feature>
<organism evidence="3">
    <name type="scientific">Prunus dulcis</name>
    <name type="common">Almond</name>
    <name type="synonym">Amygdalus dulcis</name>
    <dbReference type="NCBI Taxonomy" id="3755"/>
    <lineage>
        <taxon>Eukaryota</taxon>
        <taxon>Viridiplantae</taxon>
        <taxon>Streptophyta</taxon>
        <taxon>Embryophyta</taxon>
        <taxon>Tracheophyta</taxon>
        <taxon>Spermatophyta</taxon>
        <taxon>Magnoliopsida</taxon>
        <taxon>eudicotyledons</taxon>
        <taxon>Gunneridae</taxon>
        <taxon>Pentapetalae</taxon>
        <taxon>rosids</taxon>
        <taxon>fabids</taxon>
        <taxon>Rosales</taxon>
        <taxon>Rosaceae</taxon>
        <taxon>Amygdaloideae</taxon>
        <taxon>Amygdaleae</taxon>
        <taxon>Prunus</taxon>
    </lineage>
</organism>
<feature type="region of interest" description="Disordered" evidence="1">
    <location>
        <begin position="48"/>
        <end position="129"/>
    </location>
</feature>
<evidence type="ECO:0000256" key="1">
    <source>
        <dbReference type="SAM" id="MobiDB-lite"/>
    </source>
</evidence>
<name>A0A4Y1RCV7_PRUDU</name>
<feature type="chain" id="PRO_5021296438" evidence="2">
    <location>
        <begin position="23"/>
        <end position="129"/>
    </location>
</feature>
<evidence type="ECO:0000313" key="3">
    <source>
        <dbReference type="EMBL" id="BBH01982.1"/>
    </source>
</evidence>
<gene>
    <name evidence="3" type="ORF">Prudu_012409</name>
</gene>
<accession>A0A4Y1RCV7</accession>
<feature type="signal peptide" evidence="2">
    <location>
        <begin position="1"/>
        <end position="22"/>
    </location>
</feature>
<proteinExistence type="predicted"/>
<feature type="compositionally biased region" description="Basic and acidic residues" evidence="1">
    <location>
        <begin position="98"/>
        <end position="122"/>
    </location>
</feature>